<proteinExistence type="predicted"/>
<protein>
    <submittedName>
        <fullName evidence="1">Uncharacterized protein</fullName>
    </submittedName>
</protein>
<accession>A0A7W4YGM0</accession>
<evidence type="ECO:0000313" key="2">
    <source>
        <dbReference type="Proteomes" id="UP000545286"/>
    </source>
</evidence>
<dbReference type="EMBL" id="JACHWJ010000003">
    <property type="protein sequence ID" value="MBB2958040.1"/>
    <property type="molecule type" value="Genomic_DNA"/>
</dbReference>
<gene>
    <name evidence="1" type="ORF">FHX72_002185</name>
</gene>
<name>A0A7W4YGM0_9MICO</name>
<dbReference type="Proteomes" id="UP000545286">
    <property type="component" value="Unassembled WGS sequence"/>
</dbReference>
<keyword evidence="2" id="KW-1185">Reference proteome</keyword>
<sequence length="33" mass="3802">MLRLEDIEFTVLLAVLHPPYADVVRFKTSRGIT</sequence>
<organism evidence="1 2">
    <name type="scientific">Pseudoclavibacter helvolus</name>
    <dbReference type="NCBI Taxonomy" id="255205"/>
    <lineage>
        <taxon>Bacteria</taxon>
        <taxon>Bacillati</taxon>
        <taxon>Actinomycetota</taxon>
        <taxon>Actinomycetes</taxon>
        <taxon>Micrococcales</taxon>
        <taxon>Microbacteriaceae</taxon>
        <taxon>Pseudoclavibacter</taxon>
    </lineage>
</organism>
<reference evidence="1 2" key="1">
    <citation type="submission" date="2020-08" db="EMBL/GenBank/DDBJ databases">
        <title>Sequencing the genomes of 1000 actinobacteria strains.</title>
        <authorList>
            <person name="Klenk H.-P."/>
        </authorList>
    </citation>
    <scope>NUCLEOTIDE SEQUENCE [LARGE SCALE GENOMIC DNA]</scope>
    <source>
        <strain evidence="1 2">DSM 20419</strain>
    </source>
</reference>
<evidence type="ECO:0000313" key="1">
    <source>
        <dbReference type="EMBL" id="MBB2958040.1"/>
    </source>
</evidence>
<comment type="caution">
    <text evidence="1">The sequence shown here is derived from an EMBL/GenBank/DDBJ whole genome shotgun (WGS) entry which is preliminary data.</text>
</comment>
<dbReference type="AlphaFoldDB" id="A0A7W4YGM0"/>